<dbReference type="SUPFAM" id="SSF49742">
    <property type="entry name" value="PHM/PNGase F"/>
    <property type="match status" value="1"/>
</dbReference>
<dbReference type="EMBL" id="CAXAMM010011780">
    <property type="protein sequence ID" value="CAK9027001.1"/>
    <property type="molecule type" value="Genomic_DNA"/>
</dbReference>
<evidence type="ECO:0000259" key="3">
    <source>
        <dbReference type="Pfam" id="PF03712"/>
    </source>
</evidence>
<dbReference type="Pfam" id="PF03712">
    <property type="entry name" value="Cu2_monoox_C"/>
    <property type="match status" value="1"/>
</dbReference>
<sequence length="226" mass="24635">MRGETTVNVRVRSPGPGPEAVEEVQCDRREAITALISPHQNSLPHQKGVFAKHVEDCDQLVGKLRREKLYDFNHQSLEPASVSKIKRGDQLVLSCTYDTSTRTGPTTFGDFTQTEMCWSAFMYYPAQSMNRAVYYGGISMMCQGGGGVKTIQGNTVPAESCSTVGDFTSDAGKELLQSLGINATAFLNNYQYVSTSEGTYLSSSASIMSSVIPFVLQAVILFAERA</sequence>
<gene>
    <name evidence="4" type="ORF">SCF082_LOCUS17735</name>
</gene>
<dbReference type="PANTHER" id="PTHR10157:SF23">
    <property type="entry name" value="MOXD1 HOMOLOG 1"/>
    <property type="match status" value="1"/>
</dbReference>
<keyword evidence="1" id="KW-1015">Disulfide bond</keyword>
<organism evidence="4 5">
    <name type="scientific">Durusdinium trenchii</name>
    <dbReference type="NCBI Taxonomy" id="1381693"/>
    <lineage>
        <taxon>Eukaryota</taxon>
        <taxon>Sar</taxon>
        <taxon>Alveolata</taxon>
        <taxon>Dinophyceae</taxon>
        <taxon>Suessiales</taxon>
        <taxon>Symbiodiniaceae</taxon>
        <taxon>Durusdinium</taxon>
    </lineage>
</organism>
<dbReference type="Proteomes" id="UP001642464">
    <property type="component" value="Unassembled WGS sequence"/>
</dbReference>
<dbReference type="InterPro" id="IPR000945">
    <property type="entry name" value="DBH-like"/>
</dbReference>
<accession>A0ABP0KJI3</accession>
<evidence type="ECO:0000256" key="1">
    <source>
        <dbReference type="ARBA" id="ARBA00023157"/>
    </source>
</evidence>
<dbReference type="Gene3D" id="2.60.120.230">
    <property type="match status" value="1"/>
</dbReference>
<dbReference type="InterPro" id="IPR014784">
    <property type="entry name" value="Cu2_ascorb_mOase-like_C"/>
</dbReference>
<evidence type="ECO:0000313" key="4">
    <source>
        <dbReference type="EMBL" id="CAK9027001.1"/>
    </source>
</evidence>
<evidence type="ECO:0000313" key="5">
    <source>
        <dbReference type="Proteomes" id="UP001642464"/>
    </source>
</evidence>
<reference evidence="4 5" key="1">
    <citation type="submission" date="2024-02" db="EMBL/GenBank/DDBJ databases">
        <authorList>
            <person name="Chen Y."/>
            <person name="Shah S."/>
            <person name="Dougan E. K."/>
            <person name="Thang M."/>
            <person name="Chan C."/>
        </authorList>
    </citation>
    <scope>NUCLEOTIDE SEQUENCE [LARGE SCALE GENOMIC DNA]</scope>
</reference>
<name>A0ABP0KJI3_9DINO</name>
<feature type="domain" description="Copper type II ascorbate-dependent monooxygenase C-terminal" evidence="3">
    <location>
        <begin position="47"/>
        <end position="130"/>
    </location>
</feature>
<dbReference type="PANTHER" id="PTHR10157">
    <property type="entry name" value="DOPAMINE BETA HYDROXYLASE RELATED"/>
    <property type="match status" value="1"/>
</dbReference>
<evidence type="ECO:0000256" key="2">
    <source>
        <dbReference type="SAM" id="MobiDB-lite"/>
    </source>
</evidence>
<dbReference type="InterPro" id="IPR008977">
    <property type="entry name" value="PHM/PNGase_F_dom_sf"/>
</dbReference>
<protein>
    <submittedName>
        <fullName evidence="4">DBH-like monooxygenase protein 2-like</fullName>
    </submittedName>
</protein>
<feature type="region of interest" description="Disordered" evidence="2">
    <location>
        <begin position="1"/>
        <end position="20"/>
    </location>
</feature>
<comment type="caution">
    <text evidence="4">The sequence shown here is derived from an EMBL/GenBank/DDBJ whole genome shotgun (WGS) entry which is preliminary data.</text>
</comment>
<dbReference type="InterPro" id="IPR024548">
    <property type="entry name" value="Cu2_monoox_C"/>
</dbReference>
<proteinExistence type="predicted"/>
<keyword evidence="5" id="KW-1185">Reference proteome</keyword>